<dbReference type="AlphaFoldDB" id="A0A0C2WX19"/>
<dbReference type="Proteomes" id="UP000054097">
    <property type="component" value="Unassembled WGS sequence"/>
</dbReference>
<reference evidence="1 2" key="1">
    <citation type="submission" date="2014-04" db="EMBL/GenBank/DDBJ databases">
        <authorList>
            <consortium name="DOE Joint Genome Institute"/>
            <person name="Kuo A."/>
            <person name="Zuccaro A."/>
            <person name="Kohler A."/>
            <person name="Nagy L.G."/>
            <person name="Floudas D."/>
            <person name="Copeland A."/>
            <person name="Barry K.W."/>
            <person name="Cichocki N."/>
            <person name="Veneault-Fourrey C."/>
            <person name="LaButti K."/>
            <person name="Lindquist E.A."/>
            <person name="Lipzen A."/>
            <person name="Lundell T."/>
            <person name="Morin E."/>
            <person name="Murat C."/>
            <person name="Sun H."/>
            <person name="Tunlid A."/>
            <person name="Henrissat B."/>
            <person name="Grigoriev I.V."/>
            <person name="Hibbett D.S."/>
            <person name="Martin F."/>
            <person name="Nordberg H.P."/>
            <person name="Cantor M.N."/>
            <person name="Hua S.X."/>
        </authorList>
    </citation>
    <scope>NUCLEOTIDE SEQUENCE [LARGE SCALE GENOMIC DNA]</scope>
    <source>
        <strain evidence="1 2">MAFF 305830</strain>
    </source>
</reference>
<evidence type="ECO:0000313" key="2">
    <source>
        <dbReference type="Proteomes" id="UP000054097"/>
    </source>
</evidence>
<proteinExistence type="predicted"/>
<gene>
    <name evidence="1" type="ORF">M408DRAFT_299105</name>
</gene>
<dbReference type="HOGENOM" id="CLU_3107911_0_0_1"/>
<dbReference type="EMBL" id="KN824368">
    <property type="protein sequence ID" value="KIM21912.1"/>
    <property type="molecule type" value="Genomic_DNA"/>
</dbReference>
<evidence type="ECO:0000313" key="1">
    <source>
        <dbReference type="EMBL" id="KIM21912.1"/>
    </source>
</evidence>
<reference evidence="2" key="2">
    <citation type="submission" date="2015-01" db="EMBL/GenBank/DDBJ databases">
        <title>Evolutionary Origins and Diversification of the Mycorrhizal Mutualists.</title>
        <authorList>
            <consortium name="DOE Joint Genome Institute"/>
            <consortium name="Mycorrhizal Genomics Consortium"/>
            <person name="Kohler A."/>
            <person name="Kuo A."/>
            <person name="Nagy L.G."/>
            <person name="Floudas D."/>
            <person name="Copeland A."/>
            <person name="Barry K.W."/>
            <person name="Cichocki N."/>
            <person name="Veneault-Fourrey C."/>
            <person name="LaButti K."/>
            <person name="Lindquist E.A."/>
            <person name="Lipzen A."/>
            <person name="Lundell T."/>
            <person name="Morin E."/>
            <person name="Murat C."/>
            <person name="Riley R."/>
            <person name="Ohm R."/>
            <person name="Sun H."/>
            <person name="Tunlid A."/>
            <person name="Henrissat B."/>
            <person name="Grigoriev I.V."/>
            <person name="Hibbett D.S."/>
            <person name="Martin F."/>
        </authorList>
    </citation>
    <scope>NUCLEOTIDE SEQUENCE [LARGE SCALE GENOMIC DNA]</scope>
    <source>
        <strain evidence="2">MAFF 305830</strain>
    </source>
</reference>
<keyword evidence="2" id="KW-1185">Reference proteome</keyword>
<sequence>MAGLDLVVYATSVLRHAPSTLSPSHFPSSGTVFQFQGYLGCERRLQDSDSA</sequence>
<name>A0A0C2WX19_SERVB</name>
<accession>A0A0C2WX19</accession>
<organism evidence="1 2">
    <name type="scientific">Serendipita vermifera MAFF 305830</name>
    <dbReference type="NCBI Taxonomy" id="933852"/>
    <lineage>
        <taxon>Eukaryota</taxon>
        <taxon>Fungi</taxon>
        <taxon>Dikarya</taxon>
        <taxon>Basidiomycota</taxon>
        <taxon>Agaricomycotina</taxon>
        <taxon>Agaricomycetes</taxon>
        <taxon>Sebacinales</taxon>
        <taxon>Serendipitaceae</taxon>
        <taxon>Serendipita</taxon>
    </lineage>
</organism>
<protein>
    <submittedName>
        <fullName evidence="1">Uncharacterized protein</fullName>
    </submittedName>
</protein>